<dbReference type="Proteomes" id="UP000830425">
    <property type="component" value="Segment"/>
</dbReference>
<dbReference type="KEGG" id="vg:80539693"/>
<dbReference type="RefSeq" id="YP_010801017.1">
    <property type="nucleotide sequence ID" value="NC_076935.1"/>
</dbReference>
<name>A0AAE9BMQ5_9RHAB</name>
<reference evidence="2" key="1">
    <citation type="journal article" date="2021" name="Viruses">
        <title>Genome Characterization of Bird-Related Rhabdoviruses Circulating in Africa.</title>
        <authorList>
            <person name="Luo D.-S."/>
            <person name="Zhou Z.-J."/>
            <person name="Ge X.-Y."/>
            <person name="Bourhy H."/>
            <person name="Shi Z.-L."/>
            <person name="Grandadam M."/>
            <person name="Dacheux L."/>
        </authorList>
    </citation>
    <scope>NUCLEOTIDE SEQUENCE</scope>
    <source>
        <strain evidence="2">9717RCA</strain>
    </source>
</reference>
<keyword evidence="1" id="KW-1133">Transmembrane helix</keyword>
<accession>A0AAE9BMQ5</accession>
<organism evidence="2 3">
    <name type="scientific">Kolongo virus</name>
    <dbReference type="NCBI Taxonomy" id="380436"/>
    <lineage>
        <taxon>Viruses</taxon>
        <taxon>Riboviria</taxon>
        <taxon>Orthornavirae</taxon>
        <taxon>Negarnaviricota</taxon>
        <taxon>Haploviricotina</taxon>
        <taxon>Monjiviricetes</taxon>
        <taxon>Mononegavirales</taxon>
        <taxon>Rhabdoviridae</taxon>
        <taxon>Alpharhabdovirinae</taxon>
        <taxon>Sunrhavirus</taxon>
        <taxon>Sunrhavirus kolongo</taxon>
    </lineage>
</organism>
<dbReference type="EMBL" id="MW491757">
    <property type="protein sequence ID" value="UAU42883.1"/>
    <property type="molecule type" value="Viral_cRNA"/>
</dbReference>
<proteinExistence type="predicted"/>
<keyword evidence="1" id="KW-0812">Transmembrane</keyword>
<feature type="transmembrane region" description="Helical" evidence="1">
    <location>
        <begin position="29"/>
        <end position="49"/>
    </location>
</feature>
<sequence length="77" mass="9483">MLALILLSVCLLAFRPRYVEWILFYILGHIHFGETVFQTINFFLWYFFVNIPRQFMSNMFVDYQSFYAQDQIFDYTE</sequence>
<keyword evidence="1" id="KW-0472">Membrane</keyword>
<evidence type="ECO:0008006" key="4">
    <source>
        <dbReference type="Google" id="ProtNLM"/>
    </source>
</evidence>
<reference evidence="2" key="2">
    <citation type="submission" date="2021-01" db="EMBL/GenBank/DDBJ databases">
        <authorList>
            <person name="Luo D."/>
            <person name="Zhou Z."/>
            <person name="Ge X."/>
            <person name="Shi Z."/>
            <person name="Bourhy H."/>
            <person name="Marc G."/>
            <person name="Dacheux L."/>
        </authorList>
    </citation>
    <scope>NUCLEOTIDE SEQUENCE</scope>
    <source>
        <strain evidence="2">9717RCA</strain>
    </source>
</reference>
<dbReference type="GeneID" id="80539693"/>
<evidence type="ECO:0000313" key="3">
    <source>
        <dbReference type="Proteomes" id="UP000830425"/>
    </source>
</evidence>
<keyword evidence="3" id="KW-1185">Reference proteome</keyword>
<evidence type="ECO:0000256" key="1">
    <source>
        <dbReference type="SAM" id="Phobius"/>
    </source>
</evidence>
<protein>
    <recommendedName>
        <fullName evidence="4">Small hydrophobic protein</fullName>
    </recommendedName>
</protein>
<evidence type="ECO:0000313" key="2">
    <source>
        <dbReference type="EMBL" id="UAU42883.1"/>
    </source>
</evidence>
<gene>
    <name evidence="2" type="primary">SH (U2)</name>
</gene>